<evidence type="ECO:0000313" key="2">
    <source>
        <dbReference type="Proteomes" id="UP000008311"/>
    </source>
</evidence>
<sequence length="51" mass="6016">MEQKRNHQANRSRTNAFVSYYSCSSMSRDDIKLHNLTKYSKFMSMVIILPS</sequence>
<evidence type="ECO:0000313" key="1">
    <source>
        <dbReference type="EMBL" id="EEF36271.1"/>
    </source>
</evidence>
<name>B9SJA8_RICCO</name>
<keyword evidence="2" id="KW-1185">Reference proteome</keyword>
<dbReference type="EMBL" id="EQ973983">
    <property type="protein sequence ID" value="EEF36271.1"/>
    <property type="molecule type" value="Genomic_DNA"/>
</dbReference>
<accession>B9SJA8</accession>
<dbReference type="Proteomes" id="UP000008311">
    <property type="component" value="Unassembled WGS sequence"/>
</dbReference>
<gene>
    <name evidence="1" type="ORF">RCOM_0524350</name>
</gene>
<dbReference type="InParanoid" id="B9SJA8"/>
<organism evidence="1 2">
    <name type="scientific">Ricinus communis</name>
    <name type="common">Castor bean</name>
    <dbReference type="NCBI Taxonomy" id="3988"/>
    <lineage>
        <taxon>Eukaryota</taxon>
        <taxon>Viridiplantae</taxon>
        <taxon>Streptophyta</taxon>
        <taxon>Embryophyta</taxon>
        <taxon>Tracheophyta</taxon>
        <taxon>Spermatophyta</taxon>
        <taxon>Magnoliopsida</taxon>
        <taxon>eudicotyledons</taxon>
        <taxon>Gunneridae</taxon>
        <taxon>Pentapetalae</taxon>
        <taxon>rosids</taxon>
        <taxon>fabids</taxon>
        <taxon>Malpighiales</taxon>
        <taxon>Euphorbiaceae</taxon>
        <taxon>Acalyphoideae</taxon>
        <taxon>Acalypheae</taxon>
        <taxon>Ricinus</taxon>
    </lineage>
</organism>
<protein>
    <submittedName>
        <fullName evidence="1">Uncharacterized protein</fullName>
    </submittedName>
</protein>
<reference evidence="2" key="1">
    <citation type="journal article" date="2010" name="Nat. Biotechnol.">
        <title>Draft genome sequence of the oilseed species Ricinus communis.</title>
        <authorList>
            <person name="Chan A.P."/>
            <person name="Crabtree J."/>
            <person name="Zhao Q."/>
            <person name="Lorenzi H."/>
            <person name="Orvis J."/>
            <person name="Puiu D."/>
            <person name="Melake-Berhan A."/>
            <person name="Jones K.M."/>
            <person name="Redman J."/>
            <person name="Chen G."/>
            <person name="Cahoon E.B."/>
            <person name="Gedil M."/>
            <person name="Stanke M."/>
            <person name="Haas B.J."/>
            <person name="Wortman J.R."/>
            <person name="Fraser-Liggett C.M."/>
            <person name="Ravel J."/>
            <person name="Rabinowicz P.D."/>
        </authorList>
    </citation>
    <scope>NUCLEOTIDE SEQUENCE [LARGE SCALE GENOMIC DNA]</scope>
    <source>
        <strain evidence="2">cv. Hale</strain>
    </source>
</reference>
<dbReference type="AlphaFoldDB" id="B9SJA8"/>
<proteinExistence type="predicted"/>